<evidence type="ECO:0000313" key="2">
    <source>
        <dbReference type="Proteomes" id="UP001165064"/>
    </source>
</evidence>
<dbReference type="Proteomes" id="UP001165064">
    <property type="component" value="Unassembled WGS sequence"/>
</dbReference>
<comment type="caution">
    <text evidence="1">The sequence shown here is derived from an EMBL/GenBank/DDBJ whole genome shotgun (WGS) entry which is preliminary data.</text>
</comment>
<keyword evidence="2" id="KW-1185">Reference proteome</keyword>
<proteinExistence type="predicted"/>
<reference evidence="1" key="1">
    <citation type="submission" date="2023-04" db="EMBL/GenBank/DDBJ databases">
        <title>Ambrosiozyma monospora NBRC 10751.</title>
        <authorList>
            <person name="Ichikawa N."/>
            <person name="Sato H."/>
            <person name="Tonouchi N."/>
        </authorList>
    </citation>
    <scope>NUCLEOTIDE SEQUENCE</scope>
    <source>
        <strain evidence="1">NBRC 10751</strain>
    </source>
</reference>
<protein>
    <submittedName>
        <fullName evidence="1">Unnamed protein product</fullName>
    </submittedName>
</protein>
<organism evidence="1 2">
    <name type="scientific">Ambrosiozyma monospora</name>
    <name type="common">Yeast</name>
    <name type="synonym">Endomycopsis monosporus</name>
    <dbReference type="NCBI Taxonomy" id="43982"/>
    <lineage>
        <taxon>Eukaryota</taxon>
        <taxon>Fungi</taxon>
        <taxon>Dikarya</taxon>
        <taxon>Ascomycota</taxon>
        <taxon>Saccharomycotina</taxon>
        <taxon>Pichiomycetes</taxon>
        <taxon>Pichiales</taxon>
        <taxon>Pichiaceae</taxon>
        <taxon>Ambrosiozyma</taxon>
    </lineage>
</organism>
<accession>A0ACB5SRW7</accession>
<dbReference type="EMBL" id="BSXS01000151">
    <property type="protein sequence ID" value="GME71114.1"/>
    <property type="molecule type" value="Genomic_DNA"/>
</dbReference>
<evidence type="ECO:0000313" key="1">
    <source>
        <dbReference type="EMBL" id="GME71114.1"/>
    </source>
</evidence>
<sequence>MDLIQQVQGRRASYIEELLLLSKEANPNTKHVKHDLFSIQLQVLTNSFVRRQAVWWSIEHQIDQEFEHVDSTDISFERIVDMGDWSSKRSPLILLVGATLKNEELMKLNRFLFCLVKQNCLKFSKIEYRKPNDPPPVILQDRDIALMLQRISNDSSFWLNR</sequence>
<gene>
    <name evidence="1" type="ORF">Amon02_000046000</name>
</gene>
<name>A0ACB5SRW7_AMBMO</name>